<feature type="chain" id="PRO_5045958883" evidence="1">
    <location>
        <begin position="27"/>
        <end position="170"/>
    </location>
</feature>
<comment type="caution">
    <text evidence="2">The sequence shown here is derived from an EMBL/GenBank/DDBJ whole genome shotgun (WGS) entry which is preliminary data.</text>
</comment>
<dbReference type="InterPro" id="IPR021330">
    <property type="entry name" value="DUF2939"/>
</dbReference>
<evidence type="ECO:0000256" key="1">
    <source>
        <dbReference type="SAM" id="SignalP"/>
    </source>
</evidence>
<keyword evidence="1" id="KW-0732">Signal</keyword>
<protein>
    <submittedName>
        <fullName evidence="2">DUF2939 domain-containing protein</fullName>
    </submittedName>
</protein>
<dbReference type="EMBL" id="JAQQXS010000008">
    <property type="protein sequence ID" value="MDC8785578.1"/>
    <property type="molecule type" value="Genomic_DNA"/>
</dbReference>
<dbReference type="PROSITE" id="PS51257">
    <property type="entry name" value="PROKAR_LIPOPROTEIN"/>
    <property type="match status" value="1"/>
</dbReference>
<dbReference type="RefSeq" id="WP_273596695.1">
    <property type="nucleotide sequence ID" value="NZ_JAQQXS010000008.1"/>
</dbReference>
<dbReference type="Pfam" id="PF11159">
    <property type="entry name" value="DUF2939"/>
    <property type="match status" value="1"/>
</dbReference>
<keyword evidence="3" id="KW-1185">Reference proteome</keyword>
<evidence type="ECO:0000313" key="3">
    <source>
        <dbReference type="Proteomes" id="UP001219862"/>
    </source>
</evidence>
<name>A0ABT5KRM0_9BURK</name>
<organism evidence="2 3">
    <name type="scientific">Roseateles koreensis</name>
    <dbReference type="NCBI Taxonomy" id="2987526"/>
    <lineage>
        <taxon>Bacteria</taxon>
        <taxon>Pseudomonadati</taxon>
        <taxon>Pseudomonadota</taxon>
        <taxon>Betaproteobacteria</taxon>
        <taxon>Burkholderiales</taxon>
        <taxon>Sphaerotilaceae</taxon>
        <taxon>Roseateles</taxon>
    </lineage>
</organism>
<proteinExistence type="predicted"/>
<gene>
    <name evidence="2" type="ORF">PRZ01_10275</name>
</gene>
<sequence>MLGTQKLSLFAAAGLLLLAACSPWWAVRQLREAADANDLARLSDQVDWPAMRSQLKLSVQDRWAHRALTESGQPTRAASLGAEVAAALLGPMVDERVSPEGLSRMLQGHALDVHQHAETEAAYESLNRFVMNIRHPADEGNAGAAAEDTIQLVLHRRGLFGWKLAELRLP</sequence>
<feature type="signal peptide" evidence="1">
    <location>
        <begin position="1"/>
        <end position="26"/>
    </location>
</feature>
<reference evidence="2 3" key="1">
    <citation type="submission" date="2022-10" db="EMBL/GenBank/DDBJ databases">
        <title>paucibacter sp. hw8 Genome sequencing.</title>
        <authorList>
            <person name="Park S."/>
        </authorList>
    </citation>
    <scope>NUCLEOTIDE SEQUENCE [LARGE SCALE GENOMIC DNA]</scope>
    <source>
        <strain evidence="3">hw8</strain>
    </source>
</reference>
<evidence type="ECO:0000313" key="2">
    <source>
        <dbReference type="EMBL" id="MDC8785578.1"/>
    </source>
</evidence>
<accession>A0ABT5KRM0</accession>
<dbReference type="Proteomes" id="UP001219862">
    <property type="component" value="Unassembled WGS sequence"/>
</dbReference>